<evidence type="ECO:0000313" key="4">
    <source>
        <dbReference type="EMBL" id="VVT43557.1"/>
    </source>
</evidence>
<dbReference type="InterPro" id="IPR001345">
    <property type="entry name" value="PG/BPGM_mutase_AS"/>
</dbReference>
<dbReference type="Proteomes" id="UP000398389">
    <property type="component" value="Unassembled WGS sequence"/>
</dbReference>
<reference evidence="4 5" key="1">
    <citation type="submission" date="2019-09" db="EMBL/GenBank/DDBJ databases">
        <authorList>
            <person name="Brejova B."/>
        </authorList>
    </citation>
    <scope>NUCLEOTIDE SEQUENCE [LARGE SCALE GENOMIC DNA]</scope>
</reference>
<sequence>MGRPRLIILVRHGESEGNCDKSVNTYTPNHRIPLTDLGHKQALNAGERLVDLLEPDDNLLFYTSPYKRTIQTTEGLLEAVKKHNINYRVHEEPRLREQDFGNFQGPSTEMVKVWKERAHYGHFFYRIPNGESAADVYDRVAGFNETLFRQFNTEKFPSVLVLVSHGIWCRVFLMKWFRWSYEKFEAFRNLGHCEFLIMEKGEDIEQKYTLLTPLRTWDDPPEVLLTLPKLERDETSKNSKSLRYKDIRTRDETSVQKQHEKDARIQEAFLKAQQDQPQNKDLPCKTTINQGAESVLGQKDQKKQLCDDAIKGNVECLDENDESASHLASDSTPEEYSSEVEDDDDDDVESMRKSASARSDASSTSIEDVELNGSKSVAISAATTTSTPAVRQRC</sequence>
<dbReference type="Gene3D" id="3.40.50.1240">
    <property type="entry name" value="Phosphoglycerate mutase-like"/>
    <property type="match status" value="1"/>
</dbReference>
<dbReference type="CDD" id="cd07067">
    <property type="entry name" value="HP_PGM_like"/>
    <property type="match status" value="1"/>
</dbReference>
<feature type="active site" description="Tele-phosphohistidine intermediate" evidence="1">
    <location>
        <position position="12"/>
    </location>
</feature>
<dbReference type="SUPFAM" id="SSF53254">
    <property type="entry name" value="Phosphoglycerate mutase-like"/>
    <property type="match status" value="1"/>
</dbReference>
<keyword evidence="5" id="KW-1185">Reference proteome</keyword>
<dbReference type="GO" id="GO:0003824">
    <property type="term" value="F:catalytic activity"/>
    <property type="evidence" value="ECO:0007669"/>
    <property type="project" value="InterPro"/>
</dbReference>
<dbReference type="InterPro" id="IPR013078">
    <property type="entry name" value="His_Pase_superF_clade-1"/>
</dbReference>
<feature type="region of interest" description="Disordered" evidence="3">
    <location>
        <begin position="319"/>
        <end position="394"/>
    </location>
</feature>
<protein>
    <submittedName>
        <fullName evidence="4">Uncharacterized protein</fullName>
    </submittedName>
</protein>
<evidence type="ECO:0000256" key="3">
    <source>
        <dbReference type="SAM" id="MobiDB-lite"/>
    </source>
</evidence>
<dbReference type="InterPro" id="IPR052765">
    <property type="entry name" value="PGM-Related"/>
</dbReference>
<feature type="compositionally biased region" description="Low complexity" evidence="3">
    <location>
        <begin position="374"/>
        <end position="394"/>
    </location>
</feature>
<dbReference type="SMART" id="SM00855">
    <property type="entry name" value="PGAM"/>
    <property type="match status" value="1"/>
</dbReference>
<dbReference type="AlphaFoldDB" id="A0A5E8AX04"/>
<feature type="active site" description="Proton donor/acceptor" evidence="1">
    <location>
        <position position="97"/>
    </location>
</feature>
<dbReference type="EMBL" id="CABVLU010000001">
    <property type="protein sequence ID" value="VVT43557.1"/>
    <property type="molecule type" value="Genomic_DNA"/>
</dbReference>
<gene>
    <name evidence="4" type="ORF">SAPINGB_P000040</name>
</gene>
<evidence type="ECO:0000256" key="1">
    <source>
        <dbReference type="PIRSR" id="PIRSR613078-1"/>
    </source>
</evidence>
<proteinExistence type="predicted"/>
<feature type="compositionally biased region" description="Low complexity" evidence="3">
    <location>
        <begin position="354"/>
        <end position="365"/>
    </location>
</feature>
<dbReference type="RefSeq" id="XP_031850656.1">
    <property type="nucleotide sequence ID" value="XM_031994765.1"/>
</dbReference>
<evidence type="ECO:0000313" key="5">
    <source>
        <dbReference type="Proteomes" id="UP000398389"/>
    </source>
</evidence>
<name>A0A5E8AX04_9ASCO</name>
<evidence type="ECO:0000256" key="2">
    <source>
        <dbReference type="PIRSR" id="PIRSR613078-2"/>
    </source>
</evidence>
<dbReference type="PANTHER" id="PTHR46192">
    <property type="entry name" value="BROAD-RANGE ACID PHOSPHATASE DET1"/>
    <property type="match status" value="1"/>
</dbReference>
<organism evidence="4 5">
    <name type="scientific">Magnusiomyces paraingens</name>
    <dbReference type="NCBI Taxonomy" id="2606893"/>
    <lineage>
        <taxon>Eukaryota</taxon>
        <taxon>Fungi</taxon>
        <taxon>Dikarya</taxon>
        <taxon>Ascomycota</taxon>
        <taxon>Saccharomycotina</taxon>
        <taxon>Dipodascomycetes</taxon>
        <taxon>Dipodascales</taxon>
        <taxon>Dipodascaceae</taxon>
        <taxon>Magnusiomyces</taxon>
    </lineage>
</organism>
<feature type="region of interest" description="Disordered" evidence="3">
    <location>
        <begin position="236"/>
        <end position="261"/>
    </location>
</feature>
<dbReference type="GeneID" id="43578865"/>
<dbReference type="OrthoDB" id="10261749at2759"/>
<dbReference type="PROSITE" id="PS00175">
    <property type="entry name" value="PG_MUTASE"/>
    <property type="match status" value="1"/>
</dbReference>
<feature type="compositionally biased region" description="Acidic residues" evidence="3">
    <location>
        <begin position="332"/>
        <end position="348"/>
    </location>
</feature>
<accession>A0A5E8AX04</accession>
<feature type="binding site" evidence="2">
    <location>
        <begin position="11"/>
        <end position="18"/>
    </location>
    <ligand>
        <name>substrate</name>
    </ligand>
</feature>
<dbReference type="InterPro" id="IPR029033">
    <property type="entry name" value="His_PPase_superfam"/>
</dbReference>
<feature type="binding site" evidence="2">
    <location>
        <position position="68"/>
    </location>
    <ligand>
        <name>substrate</name>
    </ligand>
</feature>
<dbReference type="Pfam" id="PF00300">
    <property type="entry name" value="His_Phos_1"/>
    <property type="match status" value="1"/>
</dbReference>